<dbReference type="InterPro" id="IPR014729">
    <property type="entry name" value="Rossmann-like_a/b/a_fold"/>
</dbReference>
<dbReference type="KEGG" id="arf:AR1Y2_2696"/>
<evidence type="ECO:0000313" key="1">
    <source>
        <dbReference type="EMBL" id="QCP34275.1"/>
    </source>
</evidence>
<name>A0A4P8IC93_9FIRM</name>
<dbReference type="SUPFAM" id="SSF52402">
    <property type="entry name" value="Adenine nucleotide alpha hydrolases-like"/>
    <property type="match status" value="1"/>
</dbReference>
<dbReference type="RefSeq" id="WP_137327839.1">
    <property type="nucleotide sequence ID" value="NZ_CP040058.1"/>
</dbReference>
<proteinExistence type="predicted"/>
<dbReference type="EMBL" id="CP040058">
    <property type="protein sequence ID" value="QCP34275.1"/>
    <property type="molecule type" value="Genomic_DNA"/>
</dbReference>
<dbReference type="KEGG" id="arf:AR1Y2_0821"/>
<dbReference type="OrthoDB" id="9774475at2"/>
<dbReference type="AlphaFoldDB" id="A0A4P8IC93"/>
<evidence type="ECO:0000313" key="2">
    <source>
        <dbReference type="EMBL" id="QCP36150.1"/>
    </source>
</evidence>
<dbReference type="Proteomes" id="UP000298653">
    <property type="component" value="Chromosome"/>
</dbReference>
<protein>
    <recommendedName>
        <fullName evidence="4">Phosphoadenosine phosphosulfate reductase</fullName>
    </recommendedName>
</protein>
<sequence length="261" mass="30436">MNIVSFGGGTNSTAMIIGMYRRKIPIDLILFSDTGGEHPHTYKHVSRFNEWLKIHGLPQITVVRNVDKEGNVFTLEEECLKSHSLPSIAYGWKKCSLKHKIGPQDKYCNHHPECKEIWKTGKKINKYIGYDAGEVRRKEHAFAIDLQDKKYKKIYALIDWDWYREDCIKAIQEEGLELPGKSSCFFCPSMKKTEIKALRRDYPELFNRAITIEDNAQNQLIKVKGLGRSFAWKNYMEWEDSQISMCQFYEENEIPCSCYDG</sequence>
<gene>
    <name evidence="1" type="ORF">AR1Y2_0821</name>
    <name evidence="2" type="ORF">AR1Y2_2696</name>
</gene>
<dbReference type="Gene3D" id="3.40.50.620">
    <property type="entry name" value="HUPs"/>
    <property type="match status" value="1"/>
</dbReference>
<reference evidence="1 3" key="1">
    <citation type="submission" date="2019-05" db="EMBL/GenBank/DDBJ databases">
        <title>Complete genome sequencing of Anaerostipes rhamnosivorans.</title>
        <authorList>
            <person name="Bui T.P.N."/>
            <person name="de Vos W.M."/>
        </authorList>
    </citation>
    <scope>NUCLEOTIDE SEQUENCE [LARGE SCALE GENOMIC DNA]</scope>
    <source>
        <strain evidence="1 3">1y2</strain>
    </source>
</reference>
<evidence type="ECO:0008006" key="4">
    <source>
        <dbReference type="Google" id="ProtNLM"/>
    </source>
</evidence>
<dbReference type="EMBL" id="CP040058">
    <property type="protein sequence ID" value="QCP36150.1"/>
    <property type="molecule type" value="Genomic_DNA"/>
</dbReference>
<evidence type="ECO:0000313" key="3">
    <source>
        <dbReference type="Proteomes" id="UP000298653"/>
    </source>
</evidence>
<organism evidence="1 3">
    <name type="scientific">Anaerostipes rhamnosivorans</name>
    <dbReference type="NCBI Taxonomy" id="1229621"/>
    <lineage>
        <taxon>Bacteria</taxon>
        <taxon>Bacillati</taxon>
        <taxon>Bacillota</taxon>
        <taxon>Clostridia</taxon>
        <taxon>Lachnospirales</taxon>
        <taxon>Lachnospiraceae</taxon>
        <taxon>Anaerostipes</taxon>
    </lineage>
</organism>
<accession>A0A4P8IC93</accession>
<keyword evidence="3" id="KW-1185">Reference proteome</keyword>